<dbReference type="RefSeq" id="WP_345553950.1">
    <property type="nucleotide sequence ID" value="NZ_BAAAZA010000045.1"/>
</dbReference>
<accession>A0ABP7LJG1</accession>
<name>A0ABP7LJG1_9ACTN</name>
<gene>
    <name evidence="1" type="ORF">GCM10022207_81810</name>
</gene>
<evidence type="ECO:0008006" key="3">
    <source>
        <dbReference type="Google" id="ProtNLM"/>
    </source>
</evidence>
<dbReference type="EMBL" id="BAAAZA010000045">
    <property type="protein sequence ID" value="GAA3900684.1"/>
    <property type="molecule type" value="Genomic_DNA"/>
</dbReference>
<evidence type="ECO:0000313" key="1">
    <source>
        <dbReference type="EMBL" id="GAA3900684.1"/>
    </source>
</evidence>
<comment type="caution">
    <text evidence="1">The sequence shown here is derived from an EMBL/GenBank/DDBJ whole genome shotgun (WGS) entry which is preliminary data.</text>
</comment>
<dbReference type="Proteomes" id="UP001501563">
    <property type="component" value="Unassembled WGS sequence"/>
</dbReference>
<dbReference type="Gene3D" id="3.40.50.620">
    <property type="entry name" value="HUPs"/>
    <property type="match status" value="1"/>
</dbReference>
<dbReference type="InterPro" id="IPR014729">
    <property type="entry name" value="Rossmann-like_a/b/a_fold"/>
</dbReference>
<sequence>MTTAIEVLPHDAQQHNPSATPLHWARTRADDAPPKVTGTLGWDLDLIGPAPTAAADLARIAASAYLADRTVRRPLTFVRTIELTVHTVNPEPWNSTCGQRVEELLHWLTGDVWHLHAVPATPTDRTLTPLVPADDVMLLSGGLDSLCGAVDHLADGRERIHLSHYDGSTAVRGAQTKASTWLQSRAAHPLRHLSIKICQVGPSPEPSSRSRSLLFAALAAATAASASSPQVTVPENGFTSINPPLTAARGGALSTRSTHPGTFSRLNVLLTDAGLSVQITNPYLNCTKGELLARAHEQAGDALLAAAADTLSCGKLDGGFYPGGDANLNCGLCVACLVRRGSFTTGPYHDSTVYLVHRLKGTSHRRLLSNRRKDVRDVQQAILSGIDDTDILAVGDLPPQTDFDAVVDLCQRGLQELSRVPLP</sequence>
<keyword evidence="2" id="KW-1185">Reference proteome</keyword>
<dbReference type="SUPFAM" id="SSF52402">
    <property type="entry name" value="Adenine nucleotide alpha hydrolases-like"/>
    <property type="match status" value="1"/>
</dbReference>
<evidence type="ECO:0000313" key="2">
    <source>
        <dbReference type="Proteomes" id="UP001501563"/>
    </source>
</evidence>
<organism evidence="1 2">
    <name type="scientific">Streptomyces lannensis</name>
    <dbReference type="NCBI Taxonomy" id="766498"/>
    <lineage>
        <taxon>Bacteria</taxon>
        <taxon>Bacillati</taxon>
        <taxon>Actinomycetota</taxon>
        <taxon>Actinomycetes</taxon>
        <taxon>Kitasatosporales</taxon>
        <taxon>Streptomycetaceae</taxon>
        <taxon>Streptomyces</taxon>
    </lineage>
</organism>
<reference evidence="2" key="1">
    <citation type="journal article" date="2019" name="Int. J. Syst. Evol. Microbiol.">
        <title>The Global Catalogue of Microorganisms (GCM) 10K type strain sequencing project: providing services to taxonomists for standard genome sequencing and annotation.</title>
        <authorList>
            <consortium name="The Broad Institute Genomics Platform"/>
            <consortium name="The Broad Institute Genome Sequencing Center for Infectious Disease"/>
            <person name="Wu L."/>
            <person name="Ma J."/>
        </authorList>
    </citation>
    <scope>NUCLEOTIDE SEQUENCE [LARGE SCALE GENOMIC DNA]</scope>
    <source>
        <strain evidence="2">JCM 16578</strain>
    </source>
</reference>
<protein>
    <recommendedName>
        <fullName evidence="3">7-cyano-7-deazaguanine synthase</fullName>
    </recommendedName>
</protein>
<proteinExistence type="predicted"/>